<reference evidence="5 6" key="1">
    <citation type="journal article" date="2015" name="Sci. Rep.">
        <title>Genome of the facultative scuticociliatosis pathogen Pseudocohnilembus persalinus provides insight into its virulence through horizontal gene transfer.</title>
        <authorList>
            <person name="Xiong J."/>
            <person name="Wang G."/>
            <person name="Cheng J."/>
            <person name="Tian M."/>
            <person name="Pan X."/>
            <person name="Warren A."/>
            <person name="Jiang C."/>
            <person name="Yuan D."/>
            <person name="Miao W."/>
        </authorList>
    </citation>
    <scope>NUCLEOTIDE SEQUENCE [LARGE SCALE GENOMIC DNA]</scope>
    <source>
        <strain evidence="5">36N120E</strain>
    </source>
</reference>
<dbReference type="EMBL" id="LDAU01000044">
    <property type="protein sequence ID" value="KRX09731.1"/>
    <property type="molecule type" value="Genomic_DNA"/>
</dbReference>
<dbReference type="SMART" id="SM00028">
    <property type="entry name" value="TPR"/>
    <property type="match status" value="3"/>
</dbReference>
<keyword evidence="3" id="KW-0175">Coiled coil</keyword>
<feature type="compositionally biased region" description="Low complexity" evidence="4">
    <location>
        <begin position="18"/>
        <end position="28"/>
    </location>
</feature>
<dbReference type="InParanoid" id="A0A0V0R5H0"/>
<keyword evidence="2" id="KW-0802">TPR repeat</keyword>
<keyword evidence="1" id="KW-0677">Repeat</keyword>
<sequence length="484" mass="57079">MSDQGYSFDNSDIDDQQDQQNNTRNQQTQDKETKNRENKSDIDEDYYNNYDNDFEQQDSIQNQNNQIKINEHVNEKNKNIKNNYQYEDDEEYSENQFQQNLKSQSSKASNNQYSQNNENQNQINLNDIGETNKQNYQNQQSQNTNNTLFKPKTNNLVINDQINELKKQISGQDKQDIQNLQNASEIIEKQNNQKIQQQINDNDNQKNEENSQQKSQINQSIQQFQQDIIPGLEFLDEQAESSDGPDPFEEGKLLVQEKKFQEAEDQNSHLTIFNLGTCYFRLQDYEKSIEFYQSLELTLFADCRLFFNLAICFERLNNTSQAMINYDKALRMNQEFSEGVLNYSNLLMRIGKSTQAKILIESYLKYNPQDERIINNLNIILAERNMEKKVEEQFKKLSGQKINLQTIYNQGVFFFKQNKFQQSSEIFQQIIQKFQEDPNLYSNQNNTQEGNPINLVLLSHINLSLIYEKQAKIDSAIKILENIY</sequence>
<dbReference type="SUPFAM" id="SSF48452">
    <property type="entry name" value="TPR-like"/>
    <property type="match status" value="1"/>
</dbReference>
<dbReference type="Pfam" id="PF13181">
    <property type="entry name" value="TPR_8"/>
    <property type="match status" value="2"/>
</dbReference>
<feature type="region of interest" description="Disordered" evidence="4">
    <location>
        <begin position="1"/>
        <end position="50"/>
    </location>
</feature>
<dbReference type="AlphaFoldDB" id="A0A0V0R5H0"/>
<dbReference type="InterPro" id="IPR019734">
    <property type="entry name" value="TPR_rpt"/>
</dbReference>
<gene>
    <name evidence="5" type="ORF">PPERSA_02603</name>
</gene>
<dbReference type="Proteomes" id="UP000054937">
    <property type="component" value="Unassembled WGS sequence"/>
</dbReference>
<evidence type="ECO:0000313" key="6">
    <source>
        <dbReference type="Proteomes" id="UP000054937"/>
    </source>
</evidence>
<dbReference type="Gene3D" id="1.25.40.10">
    <property type="entry name" value="Tetratricopeptide repeat domain"/>
    <property type="match status" value="2"/>
</dbReference>
<evidence type="ECO:0000313" key="5">
    <source>
        <dbReference type="EMBL" id="KRX09731.1"/>
    </source>
</evidence>
<name>A0A0V0R5H0_PSEPJ</name>
<dbReference type="InterPro" id="IPR052346">
    <property type="entry name" value="O-mannosyl-transferase_TMTC"/>
</dbReference>
<dbReference type="InterPro" id="IPR011990">
    <property type="entry name" value="TPR-like_helical_dom_sf"/>
</dbReference>
<accession>A0A0V0R5H0</accession>
<proteinExistence type="predicted"/>
<keyword evidence="6" id="KW-1185">Reference proteome</keyword>
<dbReference type="PANTHER" id="PTHR44227">
    <property type="match status" value="1"/>
</dbReference>
<evidence type="ECO:0000256" key="4">
    <source>
        <dbReference type="SAM" id="MobiDB-lite"/>
    </source>
</evidence>
<dbReference type="PANTHER" id="PTHR44227:SF3">
    <property type="entry name" value="PROTEIN O-MANNOSYL-TRANSFERASE TMTC4"/>
    <property type="match status" value="1"/>
</dbReference>
<dbReference type="Pfam" id="PF13174">
    <property type="entry name" value="TPR_6"/>
    <property type="match status" value="1"/>
</dbReference>
<dbReference type="OrthoDB" id="66906at2759"/>
<evidence type="ECO:0008006" key="7">
    <source>
        <dbReference type="Google" id="ProtNLM"/>
    </source>
</evidence>
<evidence type="ECO:0000256" key="2">
    <source>
        <dbReference type="ARBA" id="ARBA00022803"/>
    </source>
</evidence>
<organism evidence="5 6">
    <name type="scientific">Pseudocohnilembus persalinus</name>
    <name type="common">Ciliate</name>
    <dbReference type="NCBI Taxonomy" id="266149"/>
    <lineage>
        <taxon>Eukaryota</taxon>
        <taxon>Sar</taxon>
        <taxon>Alveolata</taxon>
        <taxon>Ciliophora</taxon>
        <taxon>Intramacronucleata</taxon>
        <taxon>Oligohymenophorea</taxon>
        <taxon>Scuticociliatia</taxon>
        <taxon>Philasterida</taxon>
        <taxon>Pseudocohnilembidae</taxon>
        <taxon>Pseudocohnilembus</taxon>
    </lineage>
</organism>
<feature type="coiled-coil region" evidence="3">
    <location>
        <begin position="177"/>
        <end position="212"/>
    </location>
</feature>
<comment type="caution">
    <text evidence="5">The sequence shown here is derived from an EMBL/GenBank/DDBJ whole genome shotgun (WGS) entry which is preliminary data.</text>
</comment>
<protein>
    <recommendedName>
        <fullName evidence="7">Tetratricopeptide repeat protein</fullName>
    </recommendedName>
</protein>
<feature type="compositionally biased region" description="Basic and acidic residues" evidence="4">
    <location>
        <begin position="29"/>
        <end position="41"/>
    </location>
</feature>
<evidence type="ECO:0000256" key="3">
    <source>
        <dbReference type="SAM" id="Coils"/>
    </source>
</evidence>
<evidence type="ECO:0000256" key="1">
    <source>
        <dbReference type="ARBA" id="ARBA00022737"/>
    </source>
</evidence>